<keyword evidence="5" id="KW-1185">Reference proteome</keyword>
<keyword evidence="2" id="KW-0472">Membrane</keyword>
<dbReference type="InterPro" id="IPR013207">
    <property type="entry name" value="LGFP"/>
</dbReference>
<dbReference type="RefSeq" id="WP_147289290.1">
    <property type="nucleotide sequence ID" value="NZ_AP022600.1"/>
</dbReference>
<dbReference type="Pfam" id="PF08310">
    <property type="entry name" value="LGFP"/>
    <property type="match status" value="4"/>
</dbReference>
<keyword evidence="2" id="KW-1133">Transmembrane helix</keyword>
<evidence type="ECO:0000256" key="2">
    <source>
        <dbReference type="SAM" id="Phobius"/>
    </source>
</evidence>
<feature type="compositionally biased region" description="Acidic residues" evidence="1">
    <location>
        <begin position="572"/>
        <end position="587"/>
    </location>
</feature>
<dbReference type="AlphaFoldDB" id="A0A378T8D4"/>
<feature type="compositionally biased region" description="Basic and acidic residues" evidence="1">
    <location>
        <begin position="646"/>
        <end position="670"/>
    </location>
</feature>
<evidence type="ECO:0000313" key="4">
    <source>
        <dbReference type="EMBL" id="STZ57082.1"/>
    </source>
</evidence>
<organism evidence="4 5">
    <name type="scientific">Mycolicibacterium tokaiense</name>
    <dbReference type="NCBI Taxonomy" id="39695"/>
    <lineage>
        <taxon>Bacteria</taxon>
        <taxon>Bacillati</taxon>
        <taxon>Actinomycetota</taxon>
        <taxon>Actinomycetes</taxon>
        <taxon>Mycobacteriales</taxon>
        <taxon>Mycobacteriaceae</taxon>
        <taxon>Mycolicibacterium</taxon>
    </lineage>
</organism>
<protein>
    <submittedName>
        <fullName evidence="4">Uncharacterized protein potentially involved in peptidoglycan biosynthesis</fullName>
    </submittedName>
</protein>
<feature type="region of interest" description="Disordered" evidence="1">
    <location>
        <begin position="450"/>
        <end position="769"/>
    </location>
</feature>
<keyword evidence="3" id="KW-0732">Signal</keyword>
<dbReference type="EMBL" id="UGQT01000001">
    <property type="protein sequence ID" value="STZ57082.1"/>
    <property type="molecule type" value="Genomic_DNA"/>
</dbReference>
<dbReference type="OrthoDB" id="4379975at2"/>
<evidence type="ECO:0000256" key="3">
    <source>
        <dbReference type="SAM" id="SignalP"/>
    </source>
</evidence>
<proteinExistence type="predicted"/>
<accession>A0A378T8D4</accession>
<feature type="chain" id="PRO_5017044949" evidence="3">
    <location>
        <begin position="35"/>
        <end position="797"/>
    </location>
</feature>
<feature type="signal peptide" evidence="3">
    <location>
        <begin position="1"/>
        <end position="34"/>
    </location>
</feature>
<feature type="compositionally biased region" description="Acidic residues" evidence="1">
    <location>
        <begin position="675"/>
        <end position="686"/>
    </location>
</feature>
<evidence type="ECO:0000256" key="1">
    <source>
        <dbReference type="SAM" id="MobiDB-lite"/>
    </source>
</evidence>
<feature type="compositionally biased region" description="Basic and acidic residues" evidence="1">
    <location>
        <begin position="466"/>
        <end position="499"/>
    </location>
</feature>
<reference evidence="4 5" key="1">
    <citation type="submission" date="2018-06" db="EMBL/GenBank/DDBJ databases">
        <authorList>
            <consortium name="Pathogen Informatics"/>
            <person name="Doyle S."/>
        </authorList>
    </citation>
    <scope>NUCLEOTIDE SEQUENCE [LARGE SCALE GENOMIC DNA]</scope>
    <source>
        <strain evidence="4 5">NCTC10821</strain>
    </source>
</reference>
<name>A0A378T8D4_9MYCO</name>
<evidence type="ECO:0000313" key="5">
    <source>
        <dbReference type="Proteomes" id="UP000254978"/>
    </source>
</evidence>
<sequence>MRTQRNPLRWAFGVLAVMCTAVAFVVPSAPVAHADPQGDAVAAIDAAWVAAGGDTSPLGPKVGGVYPAGAGFGQDFASGAIFFSPGTGARSMFGAILDKYRAVGGPADSGLGFPNIDEGPGRAPESRNVTFDSPEGAVIFWTPATGAWVVRGIINAAWDRLGGSSGPLGVPTGDETYSGETISQTFAGGQISYDTAAKTFTTTPPELAGQLADLPLPDDATSAINVAWRVAGGPTGQLGAKTGDQYAVGDGGAGQDFNGGKIFYSPDTGAHIVSGTILEKYEEAGGPTGELGFPVTNEADGDIPGSRVSTFGAEGEPAIVWTPEHGAVIVRGPMKAAWDELGGSGGDLGVPIADQTGDDTITQNFSGGQVTYNSSNNTFSTQPPELAERLSGLELAQQPAPSATSAQPSAQDESDAESGGQNWYPWAILGVAVVLVLALAGFLVARRRGAGGPAVDQTGGYGPMPGDDRSEFEPTEFERSEFERGGLADSGDTRDDADRGLWATAPSAQTSGPSTPADHDSDDTAYLAAQPPWAKREPGATPWSGADVPSESGAEPVSGPALFTHHGAHEGDDLDAEVDEQDPDDVDTAPTRVQSDPDAPSGRHAAVPAEDSRPPWLTDADYEPPASNSLFAPVYGAPPPPADGPLAEHDPRAYGGDHEQSEHQQYDHGQTDYPDYPESDYTEPVEETPQPEHYGHPGYDHSESDHGAESAYDPQDYAQPEELGAGAASPTGFSSAPPAIHLPLEDPDEAPEGYPVKGSMRTGTYHPPGSDSYEVTVAEIWFASEELAEANGFTKAE</sequence>
<feature type="region of interest" description="Disordered" evidence="1">
    <location>
        <begin position="395"/>
        <end position="419"/>
    </location>
</feature>
<feature type="compositionally biased region" description="Basic and acidic residues" evidence="1">
    <location>
        <begin position="693"/>
        <end position="708"/>
    </location>
</feature>
<keyword evidence="2" id="KW-0812">Transmembrane</keyword>
<gene>
    <name evidence="4" type="ORF">NCTC10821_00579</name>
</gene>
<feature type="compositionally biased region" description="Low complexity" evidence="1">
    <location>
        <begin position="396"/>
        <end position="411"/>
    </location>
</feature>
<feature type="transmembrane region" description="Helical" evidence="2">
    <location>
        <begin position="423"/>
        <end position="445"/>
    </location>
</feature>
<dbReference type="Proteomes" id="UP000254978">
    <property type="component" value="Unassembled WGS sequence"/>
</dbReference>